<sequence>MSVEINFGEYSLLNDELYDYTECNDSTCEFYYPCDDKEICSGFKLNLKPGHYFFEVYGAQGSQEDHDISESQGGGLGGYARAEITIRKKIPLYLFIGSQGDWTDEGPSGKSFNGGGPGYNSGPGGGATDFRMFENEIRSRFLIAGGGGAQGVYYNFNDESDLEPEEPEDPEEPEKPDTDPELEPEKPDTDPELEPEKPDTGSELEPEKPVKPDKPNTRSVRSGSKLREIEMISYPGGYGWGDSGANGSFPNITGGTQYSPGDGFLNGYFGRGCAFHSNGTHGGSGGGLFGGGCGKNKGASGAEGSGFVYSDQRTDQIFEIKDIEIKNGYLTYGINQGDGFARITLLSPIKLTEYHYNFKNKKINTLTIFIFINKK</sequence>
<protein>
    <recommendedName>
        <fullName evidence="2">receptor protein-tyrosine kinase</fullName>
        <ecNumber evidence="2">2.7.10.1</ecNumber>
    </recommendedName>
</protein>
<dbReference type="GO" id="GO:0005886">
    <property type="term" value="C:plasma membrane"/>
    <property type="evidence" value="ECO:0007669"/>
    <property type="project" value="UniProtKB-SubCell"/>
</dbReference>
<feature type="compositionally biased region" description="Basic and acidic residues" evidence="16">
    <location>
        <begin position="173"/>
        <end position="216"/>
    </location>
</feature>
<name>A2EM79_TRIV3</name>
<evidence type="ECO:0000313" key="18">
    <source>
        <dbReference type="EMBL" id="EAY06263.1"/>
    </source>
</evidence>
<dbReference type="GO" id="GO:0004714">
    <property type="term" value="F:transmembrane receptor protein tyrosine kinase activity"/>
    <property type="evidence" value="ECO:0007669"/>
    <property type="project" value="UniProtKB-EC"/>
</dbReference>
<evidence type="ECO:0000256" key="11">
    <source>
        <dbReference type="ARBA" id="ARBA00023136"/>
    </source>
</evidence>
<evidence type="ECO:0000259" key="17">
    <source>
        <dbReference type="Pfam" id="PF12810"/>
    </source>
</evidence>
<feature type="compositionally biased region" description="Gly residues" evidence="16">
    <location>
        <begin position="112"/>
        <end position="127"/>
    </location>
</feature>
<proteinExistence type="predicted"/>
<dbReference type="GO" id="GO:0005524">
    <property type="term" value="F:ATP binding"/>
    <property type="evidence" value="ECO:0007669"/>
    <property type="project" value="UniProtKB-KW"/>
</dbReference>
<evidence type="ECO:0000256" key="9">
    <source>
        <dbReference type="ARBA" id="ARBA00022840"/>
    </source>
</evidence>
<keyword evidence="7" id="KW-0547">Nucleotide-binding</keyword>
<evidence type="ECO:0000256" key="7">
    <source>
        <dbReference type="ARBA" id="ARBA00022741"/>
    </source>
</evidence>
<dbReference type="AlphaFoldDB" id="A2EM79"/>
<evidence type="ECO:0000256" key="2">
    <source>
        <dbReference type="ARBA" id="ARBA00011902"/>
    </source>
</evidence>
<evidence type="ECO:0000256" key="14">
    <source>
        <dbReference type="ARBA" id="ARBA00023170"/>
    </source>
</evidence>
<keyword evidence="19" id="KW-1185">Reference proteome</keyword>
<evidence type="ECO:0000256" key="3">
    <source>
        <dbReference type="ARBA" id="ARBA00022475"/>
    </source>
</evidence>
<accession>A2EM79</accession>
<dbReference type="Proteomes" id="UP000001542">
    <property type="component" value="Unassembled WGS sequence"/>
</dbReference>
<keyword evidence="4" id="KW-0808">Transferase</keyword>
<evidence type="ECO:0000256" key="5">
    <source>
        <dbReference type="ARBA" id="ARBA00022692"/>
    </source>
</evidence>
<keyword evidence="10" id="KW-1133">Transmembrane helix</keyword>
<keyword evidence="8" id="KW-0418">Kinase</keyword>
<keyword evidence="15" id="KW-0325">Glycoprotein</keyword>
<keyword evidence="11" id="KW-0472">Membrane</keyword>
<keyword evidence="12" id="KW-0829">Tyrosine-protein kinase</keyword>
<evidence type="ECO:0000256" key="10">
    <source>
        <dbReference type="ARBA" id="ARBA00022989"/>
    </source>
</evidence>
<evidence type="ECO:0000313" key="19">
    <source>
        <dbReference type="Proteomes" id="UP000001542"/>
    </source>
</evidence>
<reference evidence="18" key="1">
    <citation type="submission" date="2006-10" db="EMBL/GenBank/DDBJ databases">
        <authorList>
            <person name="Amadeo P."/>
            <person name="Zhao Q."/>
            <person name="Wortman J."/>
            <person name="Fraser-Liggett C."/>
            <person name="Carlton J."/>
        </authorList>
    </citation>
    <scope>NUCLEOTIDE SEQUENCE</scope>
    <source>
        <strain evidence="18">G3</strain>
    </source>
</reference>
<organism evidence="18 19">
    <name type="scientific">Trichomonas vaginalis (strain ATCC PRA-98 / G3)</name>
    <dbReference type="NCBI Taxonomy" id="412133"/>
    <lineage>
        <taxon>Eukaryota</taxon>
        <taxon>Metamonada</taxon>
        <taxon>Parabasalia</taxon>
        <taxon>Trichomonadida</taxon>
        <taxon>Trichomonadidae</taxon>
        <taxon>Trichomonas</taxon>
    </lineage>
</organism>
<evidence type="ECO:0000256" key="16">
    <source>
        <dbReference type="SAM" id="MobiDB-lite"/>
    </source>
</evidence>
<feature type="domain" description="ALK/LTK-like glycine-rich" evidence="17">
    <location>
        <begin position="232"/>
        <end position="346"/>
    </location>
</feature>
<dbReference type="EC" id="2.7.10.1" evidence="2"/>
<keyword evidence="3" id="KW-1003">Cell membrane</keyword>
<evidence type="ECO:0000256" key="12">
    <source>
        <dbReference type="ARBA" id="ARBA00023137"/>
    </source>
</evidence>
<dbReference type="KEGG" id="tva:4764138"/>
<keyword evidence="13" id="KW-1015">Disulfide bond</keyword>
<dbReference type="EMBL" id="DS113428">
    <property type="protein sequence ID" value="EAY06263.1"/>
    <property type="molecule type" value="Genomic_DNA"/>
</dbReference>
<feature type="region of interest" description="Disordered" evidence="16">
    <location>
        <begin position="153"/>
        <end position="224"/>
    </location>
</feature>
<dbReference type="Pfam" id="PF12810">
    <property type="entry name" value="ALK_LTK_GRD"/>
    <property type="match status" value="2"/>
</dbReference>
<comment type="subcellular location">
    <subcellularLocation>
        <location evidence="1">Cell membrane</location>
        <topology evidence="1">Single-pass type I membrane protein</topology>
    </subcellularLocation>
</comment>
<evidence type="ECO:0000256" key="6">
    <source>
        <dbReference type="ARBA" id="ARBA00022729"/>
    </source>
</evidence>
<dbReference type="InParanoid" id="A2EM79"/>
<feature type="domain" description="ALK/LTK-like glycine-rich" evidence="17">
    <location>
        <begin position="44"/>
        <end position="154"/>
    </location>
</feature>
<keyword evidence="9" id="KW-0067">ATP-binding</keyword>
<keyword evidence="6" id="KW-0732">Signal</keyword>
<dbReference type="InterPro" id="IPR055163">
    <property type="entry name" value="ALK/LTK-like_GRD"/>
</dbReference>
<feature type="compositionally biased region" description="Acidic residues" evidence="16">
    <location>
        <begin position="158"/>
        <end position="172"/>
    </location>
</feature>
<evidence type="ECO:0000256" key="15">
    <source>
        <dbReference type="ARBA" id="ARBA00023180"/>
    </source>
</evidence>
<gene>
    <name evidence="18" type="ORF">TVAG_034420</name>
</gene>
<dbReference type="VEuPathDB" id="TrichDB:TVAG_034420"/>
<dbReference type="RefSeq" id="XP_001318486.1">
    <property type="nucleotide sequence ID" value="XM_001318451.1"/>
</dbReference>
<dbReference type="VEuPathDB" id="TrichDB:TVAGG3_0640750"/>
<evidence type="ECO:0000256" key="8">
    <source>
        <dbReference type="ARBA" id="ARBA00022777"/>
    </source>
</evidence>
<evidence type="ECO:0000256" key="1">
    <source>
        <dbReference type="ARBA" id="ARBA00004251"/>
    </source>
</evidence>
<keyword evidence="5" id="KW-0812">Transmembrane</keyword>
<evidence type="ECO:0000256" key="13">
    <source>
        <dbReference type="ARBA" id="ARBA00023157"/>
    </source>
</evidence>
<evidence type="ECO:0000256" key="4">
    <source>
        <dbReference type="ARBA" id="ARBA00022679"/>
    </source>
</evidence>
<keyword evidence="14" id="KW-0675">Receptor</keyword>
<feature type="region of interest" description="Disordered" evidence="16">
    <location>
        <begin position="104"/>
        <end position="127"/>
    </location>
</feature>
<reference evidence="18" key="2">
    <citation type="journal article" date="2007" name="Science">
        <title>Draft genome sequence of the sexually transmitted pathogen Trichomonas vaginalis.</title>
        <authorList>
            <person name="Carlton J.M."/>
            <person name="Hirt R.P."/>
            <person name="Silva J.C."/>
            <person name="Delcher A.L."/>
            <person name="Schatz M."/>
            <person name="Zhao Q."/>
            <person name="Wortman J.R."/>
            <person name="Bidwell S.L."/>
            <person name="Alsmark U.C.M."/>
            <person name="Besteiro S."/>
            <person name="Sicheritz-Ponten T."/>
            <person name="Noel C.J."/>
            <person name="Dacks J.B."/>
            <person name="Foster P.G."/>
            <person name="Simillion C."/>
            <person name="Van de Peer Y."/>
            <person name="Miranda-Saavedra D."/>
            <person name="Barton G.J."/>
            <person name="Westrop G.D."/>
            <person name="Mueller S."/>
            <person name="Dessi D."/>
            <person name="Fiori P.L."/>
            <person name="Ren Q."/>
            <person name="Paulsen I."/>
            <person name="Zhang H."/>
            <person name="Bastida-Corcuera F.D."/>
            <person name="Simoes-Barbosa A."/>
            <person name="Brown M.T."/>
            <person name="Hayes R.D."/>
            <person name="Mukherjee M."/>
            <person name="Okumura C.Y."/>
            <person name="Schneider R."/>
            <person name="Smith A.J."/>
            <person name="Vanacova S."/>
            <person name="Villalvazo M."/>
            <person name="Haas B.J."/>
            <person name="Pertea M."/>
            <person name="Feldblyum T.V."/>
            <person name="Utterback T.R."/>
            <person name="Shu C.L."/>
            <person name="Osoegawa K."/>
            <person name="de Jong P.J."/>
            <person name="Hrdy I."/>
            <person name="Horvathova L."/>
            <person name="Zubacova Z."/>
            <person name="Dolezal P."/>
            <person name="Malik S.B."/>
            <person name="Logsdon J.M. Jr."/>
            <person name="Henze K."/>
            <person name="Gupta A."/>
            <person name="Wang C.C."/>
            <person name="Dunne R.L."/>
            <person name="Upcroft J.A."/>
            <person name="Upcroft P."/>
            <person name="White O."/>
            <person name="Salzberg S.L."/>
            <person name="Tang P."/>
            <person name="Chiu C.-H."/>
            <person name="Lee Y.-S."/>
            <person name="Embley T.M."/>
            <person name="Coombs G.H."/>
            <person name="Mottram J.C."/>
            <person name="Tachezy J."/>
            <person name="Fraser-Liggett C.M."/>
            <person name="Johnson P.J."/>
        </authorList>
    </citation>
    <scope>NUCLEOTIDE SEQUENCE [LARGE SCALE GENOMIC DNA]</scope>
    <source>
        <strain evidence="18">G3</strain>
    </source>
</reference>